<dbReference type="Proteomes" id="UP000075517">
    <property type="component" value="Unassembled WGS sequence"/>
</dbReference>
<accession>A0A150N363</accession>
<proteinExistence type="predicted"/>
<reference evidence="1 2" key="1">
    <citation type="submission" date="2016-01" db="EMBL/GenBank/DDBJ databases">
        <title>Draft Genome Sequences of Seven Thermophilic Sporeformers Isolated from Foods.</title>
        <authorList>
            <person name="Berendsen E.M."/>
            <person name="Wells-Bennik M.H."/>
            <person name="Krawcyk A.O."/>
            <person name="De Jong A."/>
            <person name="Holsappel S."/>
            <person name="Eijlander R.T."/>
            <person name="Kuipers O.P."/>
        </authorList>
    </citation>
    <scope>NUCLEOTIDE SEQUENCE [LARGE SCALE GENOMIC DNA]</scope>
    <source>
        <strain evidence="1 2">B4114</strain>
    </source>
</reference>
<organism evidence="1 2">
    <name type="scientific">Geobacillus stearothermophilus</name>
    <name type="common">Bacillus stearothermophilus</name>
    <dbReference type="NCBI Taxonomy" id="1422"/>
    <lineage>
        <taxon>Bacteria</taxon>
        <taxon>Bacillati</taxon>
        <taxon>Bacillota</taxon>
        <taxon>Bacilli</taxon>
        <taxon>Bacillales</taxon>
        <taxon>Anoxybacillaceae</taxon>
        <taxon>Geobacillus</taxon>
    </lineage>
</organism>
<dbReference type="EMBL" id="LQYY01000152">
    <property type="protein sequence ID" value="KYD31125.1"/>
    <property type="molecule type" value="Genomic_DNA"/>
</dbReference>
<sequence length="39" mass="4745">MNQLVCFFYAPWRFPFCSKKRRGLALWENRDVCSSVNHH</sequence>
<gene>
    <name evidence="1" type="ORF">B4114_0588</name>
</gene>
<name>A0A150N363_GEOSE</name>
<comment type="caution">
    <text evidence="1">The sequence shown here is derived from an EMBL/GenBank/DDBJ whole genome shotgun (WGS) entry which is preliminary data.</text>
</comment>
<protein>
    <submittedName>
        <fullName evidence="1">Uncharacterized protein</fullName>
    </submittedName>
</protein>
<dbReference type="AlphaFoldDB" id="A0A150N363"/>
<evidence type="ECO:0000313" key="2">
    <source>
        <dbReference type="Proteomes" id="UP000075517"/>
    </source>
</evidence>
<evidence type="ECO:0000313" key="1">
    <source>
        <dbReference type="EMBL" id="KYD31125.1"/>
    </source>
</evidence>
<dbReference type="PATRIC" id="fig|1422.17.peg.2199"/>